<organism evidence="1 3">
    <name type="scientific">Halorientalis regularis</name>
    <dbReference type="NCBI Taxonomy" id="660518"/>
    <lineage>
        <taxon>Archaea</taxon>
        <taxon>Methanobacteriati</taxon>
        <taxon>Methanobacteriota</taxon>
        <taxon>Stenosarchaea group</taxon>
        <taxon>Halobacteria</taxon>
        <taxon>Halobacteriales</taxon>
        <taxon>Haloarculaceae</taxon>
        <taxon>Halorientalis</taxon>
    </lineage>
</organism>
<dbReference type="AlphaFoldDB" id="A0A1G7TZZ5"/>
<name>A0A1G7TZZ5_9EURY</name>
<proteinExistence type="predicted"/>
<evidence type="ECO:0000313" key="3">
    <source>
        <dbReference type="Proteomes" id="UP000199076"/>
    </source>
</evidence>
<reference evidence="1" key="1">
    <citation type="submission" date="2016-10" db="EMBL/GenBank/DDBJ databases">
        <authorList>
            <person name="de Groot N.N."/>
        </authorList>
    </citation>
    <scope>NUCLEOTIDE SEQUENCE [LARGE SCALE GENOMIC DNA]</scope>
    <source>
        <strain evidence="1">IBRC-M 10760</strain>
    </source>
</reference>
<dbReference type="EMBL" id="FNBK01000035">
    <property type="protein sequence ID" value="SDG41143.1"/>
    <property type="molecule type" value="Genomic_DNA"/>
</dbReference>
<dbReference type="Proteomes" id="UP000199076">
    <property type="component" value="Unassembled WGS sequence"/>
</dbReference>
<reference evidence="3" key="2">
    <citation type="submission" date="2016-10" db="EMBL/GenBank/DDBJ databases">
        <authorList>
            <person name="Varghese N."/>
            <person name="Submissions S."/>
        </authorList>
    </citation>
    <scope>NUCLEOTIDE SEQUENCE [LARGE SCALE GENOMIC DNA]</scope>
    <source>
        <strain evidence="3">IBRC-M 10760</strain>
    </source>
</reference>
<gene>
    <name evidence="1" type="ORF">SAMN05216218_1341</name>
    <name evidence="2" type="ORF">SAMN05216218_1351</name>
</gene>
<sequence>TTVLYLENHDAEPAVRERDEAEQVLKRIRRFDVDEIAKWLANGDLDRDRLGP</sequence>
<evidence type="ECO:0000313" key="2">
    <source>
        <dbReference type="EMBL" id="SDG41143.1"/>
    </source>
</evidence>
<protein>
    <submittedName>
        <fullName evidence="1">Uncharacterized protein</fullName>
    </submittedName>
</protein>
<dbReference type="EMBL" id="FNBK01000034">
    <property type="protein sequence ID" value="SDG40674.1"/>
    <property type="molecule type" value="Genomic_DNA"/>
</dbReference>
<feature type="non-terminal residue" evidence="1">
    <location>
        <position position="1"/>
    </location>
</feature>
<evidence type="ECO:0000313" key="1">
    <source>
        <dbReference type="EMBL" id="SDG40674.1"/>
    </source>
</evidence>
<keyword evidence="3" id="KW-1185">Reference proteome</keyword>
<accession>A0A1G7TZZ5</accession>